<keyword evidence="3" id="KW-1185">Reference proteome</keyword>
<dbReference type="EMBL" id="AVOT02105090">
    <property type="protein sequence ID" value="MBW0579441.1"/>
    <property type="molecule type" value="Genomic_DNA"/>
</dbReference>
<dbReference type="Proteomes" id="UP000765509">
    <property type="component" value="Unassembled WGS sequence"/>
</dbReference>
<dbReference type="InterPro" id="IPR046798">
    <property type="entry name" value="2OG-FeII_Oxy_6"/>
</dbReference>
<evidence type="ECO:0000259" key="1">
    <source>
        <dbReference type="Pfam" id="PF20515"/>
    </source>
</evidence>
<name>A0A9Q3PZE5_9BASI</name>
<proteinExistence type="predicted"/>
<comment type="caution">
    <text evidence="2">The sequence shown here is derived from an EMBL/GenBank/DDBJ whole genome shotgun (WGS) entry which is preliminary data.</text>
</comment>
<feature type="domain" description="Tet-like 2OG-Fe(II) oxygenase" evidence="1">
    <location>
        <begin position="54"/>
        <end position="232"/>
    </location>
</feature>
<dbReference type="AlphaFoldDB" id="A0A9Q3PZE5"/>
<dbReference type="Pfam" id="PF20515">
    <property type="entry name" value="2OG-FeII_Oxy_6"/>
    <property type="match status" value="1"/>
</dbReference>
<organism evidence="2 3">
    <name type="scientific">Austropuccinia psidii MF-1</name>
    <dbReference type="NCBI Taxonomy" id="1389203"/>
    <lineage>
        <taxon>Eukaryota</taxon>
        <taxon>Fungi</taxon>
        <taxon>Dikarya</taxon>
        <taxon>Basidiomycota</taxon>
        <taxon>Pucciniomycotina</taxon>
        <taxon>Pucciniomycetes</taxon>
        <taxon>Pucciniales</taxon>
        <taxon>Sphaerophragmiaceae</taxon>
        <taxon>Austropuccinia</taxon>
    </lineage>
</organism>
<evidence type="ECO:0000313" key="2">
    <source>
        <dbReference type="EMBL" id="MBW0579441.1"/>
    </source>
</evidence>
<sequence length="270" mass="30644">MPVSANTTTSYSQRIVDFTQIKRIHFGRMAIFASTGLLVALLEFRQFTTMSAFEVNKWDGLSQILFCKRKFTNPNATNGELLEGLRFSIGWCKCNTKNKQFGTYGSLGRLEDAKDKWRNQGASLSLVGCILGQSLQYFGDKLFQRIQICYKSLGVPSFDEVNYEANIYANKGAVEFASALTFTMNQFKTLPHVDKGTLLYALGWWFQADKWTGQIQRDASKHCIGGKLILPNEYWASCKFVHYTDPAQDNKRTTLVGMSAQWSRRLAKPM</sequence>
<accession>A0A9Q3PZE5</accession>
<gene>
    <name evidence="2" type="ORF">O181_119156</name>
</gene>
<protein>
    <recommendedName>
        <fullName evidence="1">Tet-like 2OG-Fe(II) oxygenase domain-containing protein</fullName>
    </recommendedName>
</protein>
<evidence type="ECO:0000313" key="3">
    <source>
        <dbReference type="Proteomes" id="UP000765509"/>
    </source>
</evidence>
<dbReference type="OrthoDB" id="2503998at2759"/>
<reference evidence="2" key="1">
    <citation type="submission" date="2021-03" db="EMBL/GenBank/DDBJ databases">
        <title>Draft genome sequence of rust myrtle Austropuccinia psidii MF-1, a brazilian biotype.</title>
        <authorList>
            <person name="Quecine M.C."/>
            <person name="Pachon D.M.R."/>
            <person name="Bonatelli M.L."/>
            <person name="Correr F.H."/>
            <person name="Franceschini L.M."/>
            <person name="Leite T.F."/>
            <person name="Margarido G.R.A."/>
            <person name="Almeida C.A."/>
            <person name="Ferrarezi J.A."/>
            <person name="Labate C.A."/>
        </authorList>
    </citation>
    <scope>NUCLEOTIDE SEQUENCE</scope>
    <source>
        <strain evidence="2">MF-1</strain>
    </source>
</reference>